<dbReference type="Proteomes" id="UP000226031">
    <property type="component" value="Unassembled WGS sequence"/>
</dbReference>
<feature type="compositionally biased region" description="Basic and acidic residues" evidence="1">
    <location>
        <begin position="219"/>
        <end position="230"/>
    </location>
</feature>
<feature type="compositionally biased region" description="Basic residues" evidence="1">
    <location>
        <begin position="231"/>
        <end position="242"/>
    </location>
</feature>
<protein>
    <submittedName>
        <fullName evidence="2">Uncharacterized protein</fullName>
    </submittedName>
</protein>
<feature type="compositionally biased region" description="Basic and acidic residues" evidence="1">
    <location>
        <begin position="1"/>
        <end position="10"/>
    </location>
</feature>
<evidence type="ECO:0000313" key="2">
    <source>
        <dbReference type="EMBL" id="PGH31632.1"/>
    </source>
</evidence>
<feature type="region of interest" description="Disordered" evidence="1">
    <location>
        <begin position="1"/>
        <end position="46"/>
    </location>
</feature>
<sequence>MGEREERSEYIDVANQSDDEDVDGEFNLSAAEDDGYDDEGDDVDDDKEAELTRKALRDLQAAMERTEKRDNYAKEFEKCIAEEERRLVGLVEAGIRERESGSEEFHSRIITLIDTALAPTGTKTSAPAAGSKADAQKLGLENVSSDKHPLYNKSQALLQCTKSLVQEYDNLTAYISNLEAPPDPEEMWERDCAETRRVIAIGVEASQAEIDRLLARKDDARKREAKEKTASKGRKAGRRAKAKVFEKDQHLQNMLKMGKENDGLQKKEPYGWGKMAYQVVKGMKALVKALPIEKKG</sequence>
<name>A0A2B7ZF57_9EURO</name>
<keyword evidence="3" id="KW-1185">Reference proteome</keyword>
<feature type="region of interest" description="Disordered" evidence="1">
    <location>
        <begin position="219"/>
        <end position="242"/>
    </location>
</feature>
<evidence type="ECO:0000256" key="1">
    <source>
        <dbReference type="SAM" id="MobiDB-lite"/>
    </source>
</evidence>
<dbReference type="STRING" id="73230.A0A2B7ZF57"/>
<reference evidence="2 3" key="1">
    <citation type="submission" date="2017-10" db="EMBL/GenBank/DDBJ databases">
        <title>Comparative genomics in systemic dimorphic fungi from Ajellomycetaceae.</title>
        <authorList>
            <person name="Munoz J.F."/>
            <person name="Mcewen J.G."/>
            <person name="Clay O.K."/>
            <person name="Cuomo C.A."/>
        </authorList>
    </citation>
    <scope>NUCLEOTIDE SEQUENCE [LARGE SCALE GENOMIC DNA]</scope>
    <source>
        <strain evidence="2 3">UAMH4076</strain>
    </source>
</reference>
<proteinExistence type="predicted"/>
<dbReference type="EMBL" id="PDND01000120">
    <property type="protein sequence ID" value="PGH31632.1"/>
    <property type="molecule type" value="Genomic_DNA"/>
</dbReference>
<dbReference type="VEuPathDB" id="FungiDB:EMCG_06506"/>
<comment type="caution">
    <text evidence="2">The sequence shown here is derived from an EMBL/GenBank/DDBJ whole genome shotgun (WGS) entry which is preliminary data.</text>
</comment>
<organism evidence="2 3">
    <name type="scientific">[Emmonsia] crescens</name>
    <dbReference type="NCBI Taxonomy" id="73230"/>
    <lineage>
        <taxon>Eukaryota</taxon>
        <taxon>Fungi</taxon>
        <taxon>Dikarya</taxon>
        <taxon>Ascomycota</taxon>
        <taxon>Pezizomycotina</taxon>
        <taxon>Eurotiomycetes</taxon>
        <taxon>Eurotiomycetidae</taxon>
        <taxon>Onygenales</taxon>
        <taxon>Ajellomycetaceae</taxon>
        <taxon>Emergomyces</taxon>
    </lineage>
</organism>
<evidence type="ECO:0000313" key="3">
    <source>
        <dbReference type="Proteomes" id="UP000226031"/>
    </source>
</evidence>
<accession>A0A2B7ZF57</accession>
<dbReference type="AlphaFoldDB" id="A0A2B7ZF57"/>
<feature type="compositionally biased region" description="Acidic residues" evidence="1">
    <location>
        <begin position="31"/>
        <end position="46"/>
    </location>
</feature>
<gene>
    <name evidence="2" type="ORF">GX50_05574</name>
</gene>